<accession>A0A291G974</accession>
<sequence>MTFNSVKTLTAAALLAVATSGTAFAANMDYNYIVPGEIQSLNSVINLELVRASEAGTVSIYDYSNGTQGALLGTAEVHAGANTNVKVELTPNVAQKALVVLSEEGAPVATTTLHNLDKM</sequence>
<proteinExistence type="predicted"/>
<dbReference type="EMBL" id="CP022196">
    <property type="protein sequence ID" value="ATG46556.1"/>
    <property type="molecule type" value="Genomic_DNA"/>
</dbReference>
<organism evidence="2 3">
    <name type="scientific">Celeribacter ethanolicus</name>
    <dbReference type="NCBI Taxonomy" id="1758178"/>
    <lineage>
        <taxon>Bacteria</taxon>
        <taxon>Pseudomonadati</taxon>
        <taxon>Pseudomonadota</taxon>
        <taxon>Alphaproteobacteria</taxon>
        <taxon>Rhodobacterales</taxon>
        <taxon>Roseobacteraceae</taxon>
        <taxon>Celeribacter</taxon>
    </lineage>
</organism>
<gene>
    <name evidence="2" type="ORF">CEW89_02620</name>
</gene>
<evidence type="ECO:0000313" key="3">
    <source>
        <dbReference type="Proteomes" id="UP000217935"/>
    </source>
</evidence>
<dbReference type="RefSeq" id="WP_096804807.1">
    <property type="nucleotide sequence ID" value="NZ_CP022196.1"/>
</dbReference>
<dbReference type="AlphaFoldDB" id="A0A291G974"/>
<reference evidence="2 3" key="1">
    <citation type="submission" date="2017-06" db="EMBL/GenBank/DDBJ databases">
        <title>Celeribacter sp. TSPH2 complete genome sequence.</title>
        <authorList>
            <person name="Woo J.-H."/>
            <person name="Kim H.-S."/>
        </authorList>
    </citation>
    <scope>NUCLEOTIDE SEQUENCE [LARGE SCALE GENOMIC DNA]</scope>
    <source>
        <strain evidence="2 3">TSPH2</strain>
    </source>
</reference>
<feature type="signal peptide" evidence="1">
    <location>
        <begin position="1"/>
        <end position="25"/>
    </location>
</feature>
<evidence type="ECO:0000313" key="2">
    <source>
        <dbReference type="EMBL" id="ATG46556.1"/>
    </source>
</evidence>
<feature type="chain" id="PRO_5012968222" evidence="1">
    <location>
        <begin position="26"/>
        <end position="119"/>
    </location>
</feature>
<dbReference type="OrthoDB" id="7876219at2"/>
<dbReference type="STRING" id="1758178.GCA_001550095_01621"/>
<evidence type="ECO:0000256" key="1">
    <source>
        <dbReference type="SAM" id="SignalP"/>
    </source>
</evidence>
<dbReference type="Proteomes" id="UP000217935">
    <property type="component" value="Chromosome"/>
</dbReference>
<protein>
    <submittedName>
        <fullName evidence="2">Uncharacterized protein</fullName>
    </submittedName>
</protein>
<keyword evidence="3" id="KW-1185">Reference proteome</keyword>
<keyword evidence="1" id="KW-0732">Signal</keyword>
<dbReference type="KEGG" id="ceh:CEW89_02620"/>
<name>A0A291G974_9RHOB</name>